<organism evidence="1 2">
    <name type="scientific">Colletotrichum liriopes</name>
    <dbReference type="NCBI Taxonomy" id="708192"/>
    <lineage>
        <taxon>Eukaryota</taxon>
        <taxon>Fungi</taxon>
        <taxon>Dikarya</taxon>
        <taxon>Ascomycota</taxon>
        <taxon>Pezizomycotina</taxon>
        <taxon>Sordariomycetes</taxon>
        <taxon>Hypocreomycetidae</taxon>
        <taxon>Glomerellales</taxon>
        <taxon>Glomerellaceae</taxon>
        <taxon>Colletotrichum</taxon>
        <taxon>Colletotrichum spaethianum species complex</taxon>
    </lineage>
</organism>
<dbReference type="AlphaFoldDB" id="A0AA37LYA6"/>
<comment type="caution">
    <text evidence="1">The sequence shown here is derived from an EMBL/GenBank/DDBJ whole genome shotgun (WGS) entry which is preliminary data.</text>
</comment>
<dbReference type="Proteomes" id="UP001055172">
    <property type="component" value="Unassembled WGS sequence"/>
</dbReference>
<protein>
    <submittedName>
        <fullName evidence="1">Uncharacterized protein</fullName>
    </submittedName>
</protein>
<dbReference type="EMBL" id="BPPX01000049">
    <property type="protein sequence ID" value="GJC90115.1"/>
    <property type="molecule type" value="Genomic_DNA"/>
</dbReference>
<sequence>MANLLSASDISALYITRTKQLVLDAKVPGFILGPKFERVKGFVGGLRFALVGFPGGFGRQPESQAVTDKIHISLPAPHFNNETVLIDTAEGLQIIKIKYTGLKDEALAAGLNFVTQQEKSGSTGTIARDSVLPISALIPKADGDSKVSVDISFNEEFLRLVNASAHDGTINWSFKWAKIPTEEGQNPQLINVNTTIWNGIVGPLANTSLNVQGYIVHFVELQK</sequence>
<reference evidence="1 2" key="1">
    <citation type="submission" date="2021-07" db="EMBL/GenBank/DDBJ databases">
        <title>Genome data of Colletotrichum spaethianum.</title>
        <authorList>
            <person name="Utami Y.D."/>
            <person name="Hiruma K."/>
        </authorList>
    </citation>
    <scope>NUCLEOTIDE SEQUENCE [LARGE SCALE GENOMIC DNA]</scope>
    <source>
        <strain evidence="1 2">MAFF 242679</strain>
    </source>
</reference>
<gene>
    <name evidence="1" type="ORF">ColLi_12953</name>
</gene>
<evidence type="ECO:0000313" key="2">
    <source>
        <dbReference type="Proteomes" id="UP001055172"/>
    </source>
</evidence>
<proteinExistence type="predicted"/>
<accession>A0AA37LYA6</accession>
<name>A0AA37LYA6_9PEZI</name>
<keyword evidence="2" id="KW-1185">Reference proteome</keyword>
<evidence type="ECO:0000313" key="1">
    <source>
        <dbReference type="EMBL" id="GJC90115.1"/>
    </source>
</evidence>